<organism evidence="2">
    <name type="scientific">Aegilops tauschii</name>
    <name type="common">Tausch's goatgrass</name>
    <name type="synonym">Aegilops squarrosa</name>
    <dbReference type="NCBI Taxonomy" id="37682"/>
    <lineage>
        <taxon>Eukaryota</taxon>
        <taxon>Viridiplantae</taxon>
        <taxon>Streptophyta</taxon>
        <taxon>Embryophyta</taxon>
        <taxon>Tracheophyta</taxon>
        <taxon>Spermatophyta</taxon>
        <taxon>Magnoliopsida</taxon>
        <taxon>Liliopsida</taxon>
        <taxon>Poales</taxon>
        <taxon>Poaceae</taxon>
        <taxon>BOP clade</taxon>
        <taxon>Pooideae</taxon>
        <taxon>Triticodae</taxon>
        <taxon>Triticeae</taxon>
        <taxon>Triticinae</taxon>
        <taxon>Aegilops</taxon>
    </lineage>
</organism>
<reference evidence="2" key="1">
    <citation type="submission" date="2015-06" db="UniProtKB">
        <authorList>
            <consortium name="EnsemblPlants"/>
        </authorList>
    </citation>
    <scope>IDENTIFICATION</scope>
</reference>
<accession>N1QZ27</accession>
<protein>
    <submittedName>
        <fullName evidence="2">Uncharacterized protein</fullName>
    </submittedName>
</protein>
<feature type="compositionally biased region" description="Basic residues" evidence="1">
    <location>
        <begin position="36"/>
        <end position="50"/>
    </location>
</feature>
<feature type="region of interest" description="Disordered" evidence="1">
    <location>
        <begin position="1"/>
        <end position="50"/>
    </location>
</feature>
<proteinExistence type="predicted"/>
<dbReference type="InterPro" id="IPR029058">
    <property type="entry name" value="AB_hydrolase_fold"/>
</dbReference>
<name>N1QZ27_AEGTA</name>
<dbReference type="Gene3D" id="3.40.50.1820">
    <property type="entry name" value="alpha/beta hydrolase"/>
    <property type="match status" value="1"/>
</dbReference>
<evidence type="ECO:0000256" key="1">
    <source>
        <dbReference type="SAM" id="MobiDB-lite"/>
    </source>
</evidence>
<evidence type="ECO:0000313" key="2">
    <source>
        <dbReference type="EnsemblPlants" id="EMT16143"/>
    </source>
</evidence>
<dbReference type="EnsemblPlants" id="EMT16143">
    <property type="protein sequence ID" value="EMT16143"/>
    <property type="gene ID" value="F775_24247"/>
</dbReference>
<dbReference type="AlphaFoldDB" id="N1QZ27"/>
<sequence length="212" mass="23088">MAVASTQTRPPLAPYCPSRRDPASTTAHGSGMGQRSRVRHSAAQRPPRRGRLHRCLVHRGWISISTNNKDNDRDQARAVVDTVQCQEVSITMTRHSLGAALNAFDIIENGYSCTAAASYPVMAFTFALHGGGTGFKKRINAATATGLCDLFRTASATLETFSTALMKGWCLWQWQSSVRERGASSGPCYVGRCEHAVQADFKSDNVHSTPRC</sequence>